<gene>
    <name evidence="2" type="ORF">C8N40_111147</name>
</gene>
<dbReference type="RefSeq" id="WP_245905188.1">
    <property type="nucleotide sequence ID" value="NZ_QBKI01000011.1"/>
</dbReference>
<organism evidence="2 3">
    <name type="scientific">Pontibacter mucosus</name>
    <dbReference type="NCBI Taxonomy" id="1649266"/>
    <lineage>
        <taxon>Bacteria</taxon>
        <taxon>Pseudomonadati</taxon>
        <taxon>Bacteroidota</taxon>
        <taxon>Cytophagia</taxon>
        <taxon>Cytophagales</taxon>
        <taxon>Hymenobacteraceae</taxon>
        <taxon>Pontibacter</taxon>
    </lineage>
</organism>
<evidence type="ECO:0000256" key="1">
    <source>
        <dbReference type="SAM" id="Coils"/>
    </source>
</evidence>
<dbReference type="AlphaFoldDB" id="A0A2T5YD85"/>
<dbReference type="Proteomes" id="UP000244225">
    <property type="component" value="Unassembled WGS sequence"/>
</dbReference>
<keyword evidence="1" id="KW-0175">Coiled coil</keyword>
<dbReference type="EMBL" id="QBKI01000011">
    <property type="protein sequence ID" value="PTX14482.1"/>
    <property type="molecule type" value="Genomic_DNA"/>
</dbReference>
<dbReference type="SUPFAM" id="SSF51126">
    <property type="entry name" value="Pectin lyase-like"/>
    <property type="match status" value="1"/>
</dbReference>
<sequence>MEQYLSTLETTIPAIRKKFSELTNQIATLHQQVEQLTHQNKALTDQLAARKPVQEAKNPLPKDSAYQGPFVITKGGTYAGNWQSTDSNVPAVEVKTKEPVIIENANIRGAGYLIKCWYYDCDLTIRNTRGYGLTPTAYTGHLKPRRFAIINFFKNVVIENCYLEGTAGIYLGDKYVGNGTPEQSIKIRYNQAKNIDGRVHNGKDRVQFVQTNFKGAIAHAEIAWNEVLNEPGKSAVEDNINIYNTRGTKASPIRIHHNYIQGAFPIPVESKNYSGGGIIMDSPDASEQEVTAFVSVEENQLVGMGNYCIGVATGNNIGIRGNRCVVSGEYEGGGRYPHWTSGIWAKEYYRKGSTHSVVVEDNVVGVKQSSGKRWDYENIGNVATFRNNQSLPDVTRADEAKEWQLWQQRLQDNNIKLGVS</sequence>
<reference evidence="2 3" key="1">
    <citation type="submission" date="2018-04" db="EMBL/GenBank/DDBJ databases">
        <title>Genomic Encyclopedia of Archaeal and Bacterial Type Strains, Phase II (KMG-II): from individual species to whole genera.</title>
        <authorList>
            <person name="Goeker M."/>
        </authorList>
    </citation>
    <scope>NUCLEOTIDE SEQUENCE [LARGE SCALE GENOMIC DNA]</scope>
    <source>
        <strain evidence="2 3">DSM 100162</strain>
    </source>
</reference>
<accession>A0A2T5YD85</accession>
<evidence type="ECO:0008006" key="4">
    <source>
        <dbReference type="Google" id="ProtNLM"/>
    </source>
</evidence>
<dbReference type="InterPro" id="IPR011050">
    <property type="entry name" value="Pectin_lyase_fold/virulence"/>
</dbReference>
<feature type="coiled-coil region" evidence="1">
    <location>
        <begin position="19"/>
        <end position="46"/>
    </location>
</feature>
<evidence type="ECO:0000313" key="3">
    <source>
        <dbReference type="Proteomes" id="UP000244225"/>
    </source>
</evidence>
<comment type="caution">
    <text evidence="2">The sequence shown here is derived from an EMBL/GenBank/DDBJ whole genome shotgun (WGS) entry which is preliminary data.</text>
</comment>
<proteinExistence type="predicted"/>
<keyword evidence="3" id="KW-1185">Reference proteome</keyword>
<evidence type="ECO:0000313" key="2">
    <source>
        <dbReference type="EMBL" id="PTX14482.1"/>
    </source>
</evidence>
<protein>
    <recommendedName>
        <fullName evidence="4">Parallel beta helix pectate lyase-like protein</fullName>
    </recommendedName>
</protein>
<name>A0A2T5YD85_9BACT</name>